<dbReference type="GeneTree" id="ENSGT00690000102286"/>
<evidence type="ECO:0000256" key="10">
    <source>
        <dbReference type="ARBA" id="ARBA00023139"/>
    </source>
</evidence>
<feature type="transmembrane region" description="Helical" evidence="15">
    <location>
        <begin position="465"/>
        <end position="489"/>
    </location>
</feature>
<dbReference type="Proteomes" id="UP000694407">
    <property type="component" value="Unplaced"/>
</dbReference>
<evidence type="ECO:0000256" key="3">
    <source>
        <dbReference type="ARBA" id="ARBA00004563"/>
    </source>
</evidence>
<feature type="region of interest" description="Disordered" evidence="14">
    <location>
        <begin position="250"/>
        <end position="299"/>
    </location>
</feature>
<dbReference type="InterPro" id="IPR018154">
    <property type="entry name" value="TLV/ENV_coat_polyprotein"/>
</dbReference>
<dbReference type="SUPFAM" id="SSF58069">
    <property type="entry name" value="Virus ectodomain"/>
    <property type="match status" value="1"/>
</dbReference>
<dbReference type="PANTHER" id="PTHR10424">
    <property type="entry name" value="VIRAL ENVELOPE PROTEIN"/>
    <property type="match status" value="1"/>
</dbReference>
<keyword evidence="6 15" id="KW-0812">Transmembrane</keyword>
<keyword evidence="13" id="KW-0449">Lipoprotein</keyword>
<dbReference type="SUPFAM" id="SSF49830">
    <property type="entry name" value="ENV polyprotein, receptor-binding domain"/>
    <property type="match status" value="1"/>
</dbReference>
<evidence type="ECO:0000256" key="5">
    <source>
        <dbReference type="ARBA" id="ARBA00022581"/>
    </source>
</evidence>
<evidence type="ECO:0000256" key="8">
    <source>
        <dbReference type="ARBA" id="ARBA00022989"/>
    </source>
</evidence>
<comment type="subcellular location">
    <subcellularLocation>
        <location evidence="1">Host cell membrane</location>
        <topology evidence="1">Single-pass type I membrane protein</topology>
    </subcellularLocation>
    <subcellularLocation>
        <location evidence="2">Host endomembrane system</location>
        <topology evidence="2">Peripheral membrane protein</topology>
    </subcellularLocation>
    <subcellularLocation>
        <location evidence="3">Virion membrane</location>
        <topology evidence="3">Single-pass type I membrane protein</topology>
    </subcellularLocation>
</comment>
<protein>
    <recommendedName>
        <fullName evidence="19">Envelope protein</fullName>
    </recommendedName>
</protein>
<accession>A0A8C5ZSZ2</accession>
<evidence type="ECO:0000313" key="17">
    <source>
        <dbReference type="Ensembl" id="ENSMMMP00000019254.1"/>
    </source>
</evidence>
<evidence type="ECO:0000256" key="14">
    <source>
        <dbReference type="SAM" id="MobiDB-lite"/>
    </source>
</evidence>
<dbReference type="InterPro" id="IPR008981">
    <property type="entry name" value="FMuLV_rcpt-bd"/>
</dbReference>
<evidence type="ECO:0000256" key="4">
    <source>
        <dbReference type="ARBA" id="ARBA00022511"/>
    </source>
</evidence>
<dbReference type="Gene3D" id="3.90.310.10">
    <property type="entry name" value="ENV polyprotein, receptor-binding domain"/>
    <property type="match status" value="1"/>
</dbReference>
<dbReference type="CDD" id="cd09851">
    <property type="entry name" value="HTLV-1-like_HR1-HR2"/>
    <property type="match status" value="1"/>
</dbReference>
<evidence type="ECO:0000256" key="1">
    <source>
        <dbReference type="ARBA" id="ARBA00004402"/>
    </source>
</evidence>
<evidence type="ECO:0000256" key="2">
    <source>
        <dbReference type="ARBA" id="ARBA00004531"/>
    </source>
</evidence>
<proteinExistence type="predicted"/>
<organism evidence="17 18">
    <name type="scientific">Marmota marmota marmota</name>
    <name type="common">Alpine marmot</name>
    <dbReference type="NCBI Taxonomy" id="9994"/>
    <lineage>
        <taxon>Eukaryota</taxon>
        <taxon>Metazoa</taxon>
        <taxon>Chordata</taxon>
        <taxon>Craniata</taxon>
        <taxon>Vertebrata</taxon>
        <taxon>Euteleostomi</taxon>
        <taxon>Mammalia</taxon>
        <taxon>Eutheria</taxon>
        <taxon>Euarchontoglires</taxon>
        <taxon>Glires</taxon>
        <taxon>Rodentia</taxon>
        <taxon>Sciuromorpha</taxon>
        <taxon>Sciuridae</taxon>
        <taxon>Xerinae</taxon>
        <taxon>Marmotini</taxon>
        <taxon>Marmota</taxon>
    </lineage>
</organism>
<keyword evidence="7" id="KW-1043">Host membrane</keyword>
<feature type="transmembrane region" description="Helical" evidence="15">
    <location>
        <begin position="596"/>
        <end position="622"/>
    </location>
</feature>
<evidence type="ECO:0000256" key="9">
    <source>
        <dbReference type="ARBA" id="ARBA00023136"/>
    </source>
</evidence>
<feature type="signal peptide" evidence="16">
    <location>
        <begin position="1"/>
        <end position="32"/>
    </location>
</feature>
<keyword evidence="10" id="KW-0564">Palmitate</keyword>
<evidence type="ECO:0000313" key="18">
    <source>
        <dbReference type="Proteomes" id="UP000694407"/>
    </source>
</evidence>
<evidence type="ECO:0000256" key="7">
    <source>
        <dbReference type="ARBA" id="ARBA00022870"/>
    </source>
</evidence>
<feature type="chain" id="PRO_5034031561" description="Envelope protein" evidence="16">
    <location>
        <begin position="33"/>
        <end position="667"/>
    </location>
</feature>
<keyword evidence="8 15" id="KW-1133">Transmembrane helix</keyword>
<evidence type="ECO:0000256" key="11">
    <source>
        <dbReference type="ARBA" id="ARBA00023157"/>
    </source>
</evidence>
<dbReference type="AlphaFoldDB" id="A0A8C5ZSZ2"/>
<dbReference type="Gene3D" id="1.10.287.210">
    <property type="match status" value="1"/>
</dbReference>
<dbReference type="PANTHER" id="PTHR10424:SF81">
    <property type="entry name" value="ERVV2 PROTEIN"/>
    <property type="match status" value="1"/>
</dbReference>
<keyword evidence="18" id="KW-1185">Reference proteome</keyword>
<name>A0A8C5ZSZ2_MARMA</name>
<feature type="compositionally biased region" description="Low complexity" evidence="14">
    <location>
        <begin position="272"/>
        <end position="286"/>
    </location>
</feature>
<evidence type="ECO:0000256" key="12">
    <source>
        <dbReference type="ARBA" id="ARBA00023180"/>
    </source>
</evidence>
<dbReference type="Pfam" id="PF00429">
    <property type="entry name" value="TLV_coat"/>
    <property type="match status" value="1"/>
</dbReference>
<reference evidence="17" key="1">
    <citation type="submission" date="2025-08" db="UniProtKB">
        <authorList>
            <consortium name="Ensembl"/>
        </authorList>
    </citation>
    <scope>IDENTIFICATION</scope>
</reference>
<keyword evidence="12" id="KW-0325">Glycoprotein</keyword>
<evidence type="ECO:0000256" key="15">
    <source>
        <dbReference type="SAM" id="Phobius"/>
    </source>
</evidence>
<dbReference type="Ensembl" id="ENSMMMT00000021874.1">
    <property type="protein sequence ID" value="ENSMMMP00000019254.1"/>
    <property type="gene ID" value="ENSMMMG00000017027.1"/>
</dbReference>
<evidence type="ECO:0000256" key="16">
    <source>
        <dbReference type="SAM" id="SignalP"/>
    </source>
</evidence>
<evidence type="ECO:0000256" key="6">
    <source>
        <dbReference type="ARBA" id="ARBA00022692"/>
    </source>
</evidence>
<keyword evidence="5" id="KW-0945">Host-virus interaction</keyword>
<keyword evidence="11" id="KW-1015">Disulfide bond</keyword>
<evidence type="ECO:0008006" key="19">
    <source>
        <dbReference type="Google" id="ProtNLM"/>
    </source>
</evidence>
<evidence type="ECO:0000256" key="13">
    <source>
        <dbReference type="ARBA" id="ARBA00023288"/>
    </source>
</evidence>
<keyword evidence="4" id="KW-1032">Host cell membrane</keyword>
<sequence>MEVATHPESAKDKTHSLLIFLALCFVFPIADARHPNQTVSQTWQVLSGTGSIIWKKTSAEYPLWAWWPTLEPDLCHLLAGATDFDGPSESEACVASGRCACVRHPIGCRDPRARAALRKASFYVCPRDVRTRSQAQKCGGHESYYCKSWGCETTGDAYWNPSSFWDLIQVKRKKQKDPPLSADSCRSLKWYGAGPCTAFTCNPLNITFTPAGKASKDWITGKQWGLRVYKTNYDPGVLFQIRLIVKTNPQPIGPNNILQDQKAPPPKKYKQTPSRPTSPSNTIRPTPSTPPTVPVVTNPTLPGSGERLMDLVKGGYQALNSTQPNLTESCWICLQASPPYYEGVAINGNFTYGPSTRCNWETGHRLTLPEVTGSGTCIGGSSMSKELCAYTATVSSSDPSKCLVPPTGLYWACNTGITPCVATAIFNQSKDFCVLVQIYPQLLYYSSEDFEGHFMSRTRFTREPISITLAVLLGAGVLAGVGTGAATLIEGPRQLGILETAIQQDLRAIDTSVTALEKSLTSLSEVVLQNRRGLDLLFLKEGGLCAALKENCCFYTDRTGVVRESMTKLRERLHAREKSLRGSQSWFESWYNKSPWLTTILSTVAGPLIILLLILTFGPCIFNKLMQFMKERLSVIQTMVLTQQYQIKHGYKSQVDPSPGNLQHLEL</sequence>
<reference evidence="17" key="2">
    <citation type="submission" date="2025-09" db="UniProtKB">
        <authorList>
            <consortium name="Ensembl"/>
        </authorList>
    </citation>
    <scope>IDENTIFICATION</scope>
</reference>
<keyword evidence="16" id="KW-0732">Signal</keyword>
<keyword evidence="9 15" id="KW-0472">Membrane</keyword>